<evidence type="ECO:0000259" key="1">
    <source>
        <dbReference type="SMART" id="SM00829"/>
    </source>
</evidence>
<dbReference type="Proteomes" id="UP000032336">
    <property type="component" value="Unassembled WGS sequence"/>
</dbReference>
<dbReference type="InterPro" id="IPR051397">
    <property type="entry name" value="Zn-ADH-like_protein"/>
</dbReference>
<keyword evidence="2" id="KW-0560">Oxidoreductase</keyword>
<accession>A0A0D8FSF4</accession>
<dbReference type="Pfam" id="PF08240">
    <property type="entry name" value="ADH_N"/>
    <property type="match status" value="1"/>
</dbReference>
<dbReference type="eggNOG" id="COG0604">
    <property type="taxonomic scope" value="Bacteria"/>
</dbReference>
<dbReference type="AlphaFoldDB" id="A0A0D8FSF4"/>
<organism evidence="2 3">
    <name type="scientific">Ferrimicrobium acidiphilum DSM 19497</name>
    <dbReference type="NCBI Taxonomy" id="1121877"/>
    <lineage>
        <taxon>Bacteria</taxon>
        <taxon>Bacillati</taxon>
        <taxon>Actinomycetota</taxon>
        <taxon>Acidimicrobiia</taxon>
        <taxon>Acidimicrobiales</taxon>
        <taxon>Acidimicrobiaceae</taxon>
        <taxon>Ferrimicrobium</taxon>
    </lineage>
</organism>
<dbReference type="PATRIC" id="fig|1121877.4.peg.2616"/>
<dbReference type="InterPro" id="IPR036291">
    <property type="entry name" value="NAD(P)-bd_dom_sf"/>
</dbReference>
<evidence type="ECO:0000313" key="3">
    <source>
        <dbReference type="Proteomes" id="UP000032336"/>
    </source>
</evidence>
<dbReference type="NCBIfam" id="TIGR02823">
    <property type="entry name" value="oxido_YhdH"/>
    <property type="match status" value="1"/>
</dbReference>
<name>A0A0D8FSF4_9ACTN</name>
<dbReference type="SMART" id="SM00829">
    <property type="entry name" value="PKS_ER"/>
    <property type="match status" value="1"/>
</dbReference>
<dbReference type="InterPro" id="IPR014188">
    <property type="entry name" value="Acrylyl-CoA_reductase_AcuI"/>
</dbReference>
<feature type="domain" description="Enoyl reductase (ER)" evidence="1">
    <location>
        <begin position="13"/>
        <end position="327"/>
    </location>
</feature>
<gene>
    <name evidence="2" type="primary">acuI</name>
    <name evidence="2" type="ORF">FEAC_23530</name>
</gene>
<evidence type="ECO:0000313" key="2">
    <source>
        <dbReference type="EMBL" id="KJE75874.1"/>
    </source>
</evidence>
<sequence>MPSVRALVVRESSDQPTLAIEELDNSDFVQRPLRVRVGYSTLNYKDGMVMKGIGRLVRSYPHVPGVDLVGEVVSDTSGTFTPGDWIIATGFRIGELYWGGYSEEAWLDPSWALKLPTTIPPRRAMGIGTAGLSAMLAIMGLETMNVLPGSEDPLLVTGAAGGVGSIATALAHKLGYLVAASTGRATEAEYLKHLGASFIVARSDLDTGPERPLESERWLGCIDSVGGQTLARVLAQTKSAGAIAAVGLAGGANFTSSVMPFLLRGVSIVGIDSVNAPLSARETAWQRIGELLDAELLDSMITEIGLDDLPTYADRILHGEVRGRIVVRLNPSL</sequence>
<dbReference type="SUPFAM" id="SSF50129">
    <property type="entry name" value="GroES-like"/>
    <property type="match status" value="1"/>
</dbReference>
<comment type="caution">
    <text evidence="2">The sequence shown here is derived from an EMBL/GenBank/DDBJ whole genome shotgun (WGS) entry which is preliminary data.</text>
</comment>
<dbReference type="GeneID" id="78373400"/>
<dbReference type="SUPFAM" id="SSF51735">
    <property type="entry name" value="NAD(P)-binding Rossmann-fold domains"/>
    <property type="match status" value="1"/>
</dbReference>
<dbReference type="Gene3D" id="3.40.50.720">
    <property type="entry name" value="NAD(P)-binding Rossmann-like Domain"/>
    <property type="match status" value="1"/>
</dbReference>
<dbReference type="InterPro" id="IPR013154">
    <property type="entry name" value="ADH-like_N"/>
</dbReference>
<dbReference type="EC" id="1.3.1.84" evidence="2"/>
<dbReference type="Gene3D" id="3.90.180.10">
    <property type="entry name" value="Medium-chain alcohol dehydrogenases, catalytic domain"/>
    <property type="match status" value="1"/>
</dbReference>
<protein>
    <submittedName>
        <fullName evidence="2">Acrylyl-CoA reductase AcuI</fullName>
        <ecNumber evidence="2">1.3.1.84</ecNumber>
    </submittedName>
</protein>
<dbReference type="RefSeq" id="WP_035390718.1">
    <property type="nucleotide sequence ID" value="NZ_JQKF01000029.1"/>
</dbReference>
<dbReference type="PANTHER" id="PTHR43677">
    <property type="entry name" value="SHORT-CHAIN DEHYDROGENASE/REDUCTASE"/>
    <property type="match status" value="1"/>
</dbReference>
<dbReference type="EMBL" id="JXUW01000026">
    <property type="protein sequence ID" value="KJE75874.1"/>
    <property type="molecule type" value="Genomic_DNA"/>
</dbReference>
<dbReference type="InterPro" id="IPR013149">
    <property type="entry name" value="ADH-like_C"/>
</dbReference>
<dbReference type="PANTHER" id="PTHR43677:SF1">
    <property type="entry name" value="ACRYLYL-COA REDUCTASE ACUI-RELATED"/>
    <property type="match status" value="1"/>
</dbReference>
<dbReference type="OrthoDB" id="9782155at2"/>
<dbReference type="STRING" id="1121877.FEAC_23530"/>
<keyword evidence="3" id="KW-1185">Reference proteome</keyword>
<dbReference type="Pfam" id="PF00107">
    <property type="entry name" value="ADH_zinc_N"/>
    <property type="match status" value="1"/>
</dbReference>
<dbReference type="GO" id="GO:0043957">
    <property type="term" value="F:acryloyl-CoA reductase (NADPH) activity"/>
    <property type="evidence" value="ECO:0007669"/>
    <property type="project" value="UniProtKB-EC"/>
</dbReference>
<proteinExistence type="predicted"/>
<reference evidence="2 3" key="1">
    <citation type="submission" date="2015-01" db="EMBL/GenBank/DDBJ databases">
        <title>Draft genome of the acidophilic iron oxidizer Ferrimicrobium acidiphilum strain T23.</title>
        <authorList>
            <person name="Poehlein A."/>
            <person name="Eisen S."/>
            <person name="Schloemann M."/>
            <person name="Johnson B.D."/>
            <person name="Daniel R."/>
            <person name="Muehling M."/>
        </authorList>
    </citation>
    <scope>NUCLEOTIDE SEQUENCE [LARGE SCALE GENOMIC DNA]</scope>
    <source>
        <strain evidence="2 3">T23</strain>
    </source>
</reference>
<dbReference type="CDD" id="cd08288">
    <property type="entry name" value="MDR_yhdh"/>
    <property type="match status" value="1"/>
</dbReference>
<dbReference type="InterPro" id="IPR020843">
    <property type="entry name" value="ER"/>
</dbReference>
<dbReference type="InterPro" id="IPR011032">
    <property type="entry name" value="GroES-like_sf"/>
</dbReference>